<proteinExistence type="predicted"/>
<dbReference type="WBParaSite" id="PDA_v2.g3421.t1">
    <property type="protein sequence ID" value="PDA_v2.g3421.t1"/>
    <property type="gene ID" value="PDA_v2.g3421"/>
</dbReference>
<evidence type="ECO:0000313" key="2">
    <source>
        <dbReference type="WBParaSite" id="PDA_v2.g3421.t1"/>
    </source>
</evidence>
<accession>A0A914QIM5</accession>
<protein>
    <submittedName>
        <fullName evidence="2">BTB domain-containing protein</fullName>
    </submittedName>
</protein>
<dbReference type="Proteomes" id="UP000887578">
    <property type="component" value="Unplaced"/>
</dbReference>
<dbReference type="Gene3D" id="3.30.710.10">
    <property type="entry name" value="Potassium Channel Kv1.1, Chain A"/>
    <property type="match status" value="1"/>
</dbReference>
<dbReference type="InterPro" id="IPR011333">
    <property type="entry name" value="SKP1/BTB/POZ_sf"/>
</dbReference>
<dbReference type="AlphaFoldDB" id="A0A914QIM5"/>
<sequence length="136" mass="16015">MFEADFTEARENRVEIHGYMFDTVKNAINYCYGKDIGEFLMDEENAVELLLFTNQYNFITLKPKMEKYFISKLSLKNIELFALISDKANAMELRQSCVNFVQNLFNTDPKWPNGELPEFDPKFMRDVISRALTKKM</sequence>
<evidence type="ECO:0000313" key="1">
    <source>
        <dbReference type="Proteomes" id="UP000887578"/>
    </source>
</evidence>
<organism evidence="1 2">
    <name type="scientific">Panagrolaimus davidi</name>
    <dbReference type="NCBI Taxonomy" id="227884"/>
    <lineage>
        <taxon>Eukaryota</taxon>
        <taxon>Metazoa</taxon>
        <taxon>Ecdysozoa</taxon>
        <taxon>Nematoda</taxon>
        <taxon>Chromadorea</taxon>
        <taxon>Rhabditida</taxon>
        <taxon>Tylenchina</taxon>
        <taxon>Panagrolaimomorpha</taxon>
        <taxon>Panagrolaimoidea</taxon>
        <taxon>Panagrolaimidae</taxon>
        <taxon>Panagrolaimus</taxon>
    </lineage>
</organism>
<name>A0A914QIM5_9BILA</name>
<reference evidence="2" key="1">
    <citation type="submission" date="2022-11" db="UniProtKB">
        <authorList>
            <consortium name="WormBaseParasite"/>
        </authorList>
    </citation>
    <scope>IDENTIFICATION</scope>
</reference>
<keyword evidence="1" id="KW-1185">Reference proteome</keyword>
<dbReference type="SUPFAM" id="SSF54695">
    <property type="entry name" value="POZ domain"/>
    <property type="match status" value="1"/>
</dbReference>